<accession>A0AAQ4DA83</accession>
<dbReference type="InterPro" id="IPR016129">
    <property type="entry name" value="Caspase_his_AS"/>
</dbReference>
<evidence type="ECO:0000256" key="4">
    <source>
        <dbReference type="ARBA" id="ARBA00022801"/>
    </source>
</evidence>
<feature type="domain" description="Caspase family p10" evidence="9">
    <location>
        <begin position="261"/>
        <end position="344"/>
    </location>
</feature>
<keyword evidence="6" id="KW-0865">Zymogen</keyword>
<dbReference type="InterPro" id="IPR011600">
    <property type="entry name" value="Pept_C14_caspase"/>
</dbReference>
<dbReference type="AlphaFoldDB" id="A0AAQ4DA83"/>
<evidence type="ECO:0000256" key="6">
    <source>
        <dbReference type="ARBA" id="ARBA00023145"/>
    </source>
</evidence>
<dbReference type="SMART" id="SM00115">
    <property type="entry name" value="CASc"/>
    <property type="match status" value="1"/>
</dbReference>
<dbReference type="InterPro" id="IPR002398">
    <property type="entry name" value="Pept_C14"/>
</dbReference>
<dbReference type="GO" id="GO:0004197">
    <property type="term" value="F:cysteine-type endopeptidase activity"/>
    <property type="evidence" value="ECO:0007669"/>
    <property type="project" value="InterPro"/>
</dbReference>
<organism evidence="11 12">
    <name type="scientific">Amblyomma americanum</name>
    <name type="common">Lone star tick</name>
    <dbReference type="NCBI Taxonomy" id="6943"/>
    <lineage>
        <taxon>Eukaryota</taxon>
        <taxon>Metazoa</taxon>
        <taxon>Ecdysozoa</taxon>
        <taxon>Arthropoda</taxon>
        <taxon>Chelicerata</taxon>
        <taxon>Arachnida</taxon>
        <taxon>Acari</taxon>
        <taxon>Parasitiformes</taxon>
        <taxon>Ixodida</taxon>
        <taxon>Ixodoidea</taxon>
        <taxon>Ixodidae</taxon>
        <taxon>Amblyomminae</taxon>
        <taxon>Amblyomma</taxon>
    </lineage>
</organism>
<dbReference type="EMBL" id="JARKHS020033125">
    <property type="protein sequence ID" value="KAK8759373.1"/>
    <property type="molecule type" value="Genomic_DNA"/>
</dbReference>
<dbReference type="Gene3D" id="3.40.50.1460">
    <property type="match status" value="1"/>
</dbReference>
<dbReference type="PANTHER" id="PTHR47901">
    <property type="entry name" value="CASPASE RECRUITMENT DOMAIN-CONTAINING PROTEIN 18"/>
    <property type="match status" value="1"/>
</dbReference>
<comment type="similarity">
    <text evidence="1 8">Belongs to the peptidase C14A family.</text>
</comment>
<dbReference type="InterPro" id="IPR033139">
    <property type="entry name" value="Caspase_cys_AS"/>
</dbReference>
<evidence type="ECO:0000256" key="5">
    <source>
        <dbReference type="ARBA" id="ARBA00022807"/>
    </source>
</evidence>
<evidence type="ECO:0000259" key="9">
    <source>
        <dbReference type="PROSITE" id="PS50207"/>
    </source>
</evidence>
<dbReference type="InterPro" id="IPR001309">
    <property type="entry name" value="Pept_C14_p20"/>
</dbReference>
<dbReference type="GO" id="GO:0006915">
    <property type="term" value="P:apoptotic process"/>
    <property type="evidence" value="ECO:0007669"/>
    <property type="project" value="UniProtKB-KW"/>
</dbReference>
<evidence type="ECO:0000256" key="1">
    <source>
        <dbReference type="ARBA" id="ARBA00010134"/>
    </source>
</evidence>
<dbReference type="InterPro" id="IPR029030">
    <property type="entry name" value="Caspase-like_dom_sf"/>
</dbReference>
<dbReference type="Proteomes" id="UP001321473">
    <property type="component" value="Unassembled WGS sequence"/>
</dbReference>
<proteinExistence type="inferred from homology"/>
<dbReference type="PRINTS" id="PR00376">
    <property type="entry name" value="IL1BCENZYME"/>
</dbReference>
<dbReference type="PANTHER" id="PTHR47901:SF8">
    <property type="entry name" value="CASPASE-3"/>
    <property type="match status" value="1"/>
</dbReference>
<keyword evidence="12" id="KW-1185">Reference proteome</keyword>
<feature type="active site" evidence="7">
    <location>
        <position position="174"/>
    </location>
</feature>
<dbReference type="PROSITE" id="PS50207">
    <property type="entry name" value="CASPASE_P10"/>
    <property type="match status" value="1"/>
</dbReference>
<dbReference type="PROSITE" id="PS01121">
    <property type="entry name" value="CASPASE_HIS"/>
    <property type="match status" value="1"/>
</dbReference>
<evidence type="ECO:0000256" key="8">
    <source>
        <dbReference type="RuleBase" id="RU003971"/>
    </source>
</evidence>
<evidence type="ECO:0000313" key="11">
    <source>
        <dbReference type="EMBL" id="KAK8759373.1"/>
    </source>
</evidence>
<feature type="domain" description="Caspase family p20" evidence="10">
    <location>
        <begin position="97"/>
        <end position="222"/>
    </location>
</feature>
<dbReference type="PROSITE" id="PS01122">
    <property type="entry name" value="CASPASE_CYS"/>
    <property type="match status" value="1"/>
</dbReference>
<keyword evidence="5" id="KW-0788">Thiol protease</keyword>
<dbReference type="GO" id="GO:0006508">
    <property type="term" value="P:proteolysis"/>
    <property type="evidence" value="ECO:0007669"/>
    <property type="project" value="UniProtKB-KW"/>
</dbReference>
<dbReference type="Pfam" id="PF00656">
    <property type="entry name" value="Peptidase_C14"/>
    <property type="match status" value="1"/>
</dbReference>
<dbReference type="PROSITE" id="PS50208">
    <property type="entry name" value="CASPASE_P20"/>
    <property type="match status" value="1"/>
</dbReference>
<evidence type="ECO:0000259" key="10">
    <source>
        <dbReference type="PROSITE" id="PS50208"/>
    </source>
</evidence>
<keyword evidence="4" id="KW-0378">Hydrolase</keyword>
<evidence type="ECO:0000256" key="3">
    <source>
        <dbReference type="ARBA" id="ARBA00022703"/>
    </source>
</evidence>
<protein>
    <recommendedName>
        <fullName evidence="13">Caspase</fullName>
    </recommendedName>
</protein>
<sequence length="365" mass="40541">IPSSDSGILVFHESVVFTTVRLLAVSAFDEMPTQPFHSTPPLAEKPAAQQSQLTNAICYHTATGHARGMNPGCLEMKVTSARNRMTGENVYRMENSPRGKCIIINNVEFHNPDHWRHGSDVDADRMETLFNALHFDCDVRRDLTAKQMKAVFEEAANPDHHRDADCLVVVLMSHGMWDYIAGVDGVVLRLHEDIYDLFSNENCPTLMGKPKVFIVQACRGPYEDSGTSGPLGQADAIPMLLSQDERPITEPSTPLYASGCSDMCIIYAASPGYKAYRDEVTGSFFLTTLFEVFCEYACDENLADLMYRVSGIVKKHCAASEEGLRKQTPSVVHIGWEKKLYFNPGLSGPCDDEDCQPHVCKCSIM</sequence>
<keyword evidence="3" id="KW-0053">Apoptosis</keyword>
<name>A0AAQ4DA83_AMBAM</name>
<evidence type="ECO:0008006" key="13">
    <source>
        <dbReference type="Google" id="ProtNLM"/>
    </source>
</evidence>
<dbReference type="PIRSF" id="PIRSF038001">
    <property type="entry name" value="Caspase_ICE"/>
    <property type="match status" value="1"/>
</dbReference>
<comment type="caution">
    <text evidence="11">The sequence shown here is derived from an EMBL/GenBank/DDBJ whole genome shotgun (WGS) entry which is preliminary data.</text>
</comment>
<reference evidence="11 12" key="1">
    <citation type="journal article" date="2023" name="Arcadia Sci">
        <title>De novo assembly of a long-read Amblyomma americanum tick genome.</title>
        <authorList>
            <person name="Chou S."/>
            <person name="Poskanzer K.E."/>
            <person name="Rollins M."/>
            <person name="Thuy-Boun P.S."/>
        </authorList>
    </citation>
    <scope>NUCLEOTIDE SEQUENCE [LARGE SCALE GENOMIC DNA]</scope>
    <source>
        <strain evidence="11">F_SG_1</strain>
        <tissue evidence="11">Salivary glands</tissue>
    </source>
</reference>
<dbReference type="SUPFAM" id="SSF52129">
    <property type="entry name" value="Caspase-like"/>
    <property type="match status" value="1"/>
</dbReference>
<gene>
    <name evidence="11" type="ORF">V5799_002995</name>
</gene>
<dbReference type="InterPro" id="IPR015917">
    <property type="entry name" value="Pept_C14A"/>
</dbReference>
<dbReference type="CDD" id="cd00032">
    <property type="entry name" value="CASc"/>
    <property type="match status" value="1"/>
</dbReference>
<evidence type="ECO:0000256" key="2">
    <source>
        <dbReference type="ARBA" id="ARBA00022670"/>
    </source>
</evidence>
<evidence type="ECO:0000256" key="7">
    <source>
        <dbReference type="PIRSR" id="PIRSR038001-1"/>
    </source>
</evidence>
<dbReference type="InterPro" id="IPR002138">
    <property type="entry name" value="Pept_C14_p10"/>
</dbReference>
<feature type="non-terminal residue" evidence="11">
    <location>
        <position position="1"/>
    </location>
</feature>
<feature type="active site" evidence="7">
    <location>
        <position position="218"/>
    </location>
</feature>
<evidence type="ECO:0000313" key="12">
    <source>
        <dbReference type="Proteomes" id="UP001321473"/>
    </source>
</evidence>
<keyword evidence="2" id="KW-0645">Protease</keyword>